<evidence type="ECO:0000313" key="1">
    <source>
        <dbReference type="EMBL" id="KEF38564.1"/>
    </source>
</evidence>
<protein>
    <recommendedName>
        <fullName evidence="3">DUF1259 domain-containing protein</fullName>
    </recommendedName>
</protein>
<dbReference type="InterPro" id="IPR011094">
    <property type="entry name" value="Uncharacterised_LppY/LpqO"/>
</dbReference>
<accession>A0A072NLL0</accession>
<gene>
    <name evidence="1" type="ORF">M670_02190</name>
</gene>
<organism evidence="1 2">
    <name type="scientific">Schinkia azotoformans MEV2011</name>
    <dbReference type="NCBI Taxonomy" id="1348973"/>
    <lineage>
        <taxon>Bacteria</taxon>
        <taxon>Bacillati</taxon>
        <taxon>Bacillota</taxon>
        <taxon>Bacilli</taxon>
        <taxon>Bacillales</taxon>
        <taxon>Bacillaceae</taxon>
        <taxon>Calidifontibacillus/Schinkia group</taxon>
        <taxon>Schinkia</taxon>
    </lineage>
</organism>
<name>A0A072NLL0_SCHAZ</name>
<proteinExistence type="predicted"/>
<dbReference type="Pfam" id="PF07485">
    <property type="entry name" value="DUF1529"/>
    <property type="match status" value="1"/>
</dbReference>
<reference evidence="1 2" key="1">
    <citation type="submission" date="2014-04" db="EMBL/GenBank/DDBJ databases">
        <title>Draft genome sequence of Bacillus azotoformans MEV2011, a (co-) denitrifying strain unable to grow in the presence of oxygen.</title>
        <authorList>
            <person name="Nielsen M."/>
            <person name="Schreiber L."/>
            <person name="Finster K."/>
            <person name="Schramm A."/>
        </authorList>
    </citation>
    <scope>NUCLEOTIDE SEQUENCE [LARGE SCALE GENOMIC DNA]</scope>
    <source>
        <strain evidence="1 2">MEV2011</strain>
    </source>
</reference>
<dbReference type="RefSeq" id="WP_035195580.1">
    <property type="nucleotide sequence ID" value="NZ_JJRY01000007.1"/>
</dbReference>
<dbReference type="OrthoDB" id="4687120at2"/>
<dbReference type="AlphaFoldDB" id="A0A072NLL0"/>
<evidence type="ECO:0000313" key="2">
    <source>
        <dbReference type="Proteomes" id="UP000027936"/>
    </source>
</evidence>
<dbReference type="Proteomes" id="UP000027936">
    <property type="component" value="Unassembled WGS sequence"/>
</dbReference>
<dbReference type="EMBL" id="JJRY01000007">
    <property type="protein sequence ID" value="KEF38564.1"/>
    <property type="molecule type" value="Genomic_DNA"/>
</dbReference>
<comment type="caution">
    <text evidence="1">The sequence shown here is derived from an EMBL/GenBank/DDBJ whole genome shotgun (WGS) entry which is preliminary data.</text>
</comment>
<sequence>MNGINFICEYFAKILNGKSTINHGICTVSLRRNFKVIVQGRESRSVVPAGVSFESLDKSGIALCLAEIAILEEEISRFLHSVLQQGLIVSALHNHWLYTEPSILYIHIQSVEPPLNFAKKMAHSFSFLSSYPVS</sequence>
<evidence type="ECO:0008006" key="3">
    <source>
        <dbReference type="Google" id="ProtNLM"/>
    </source>
</evidence>